<organism evidence="8 9">
    <name type="scientific">Meridianimarinicoccus roseus</name>
    <dbReference type="NCBI Taxonomy" id="2072018"/>
    <lineage>
        <taxon>Bacteria</taxon>
        <taxon>Pseudomonadati</taxon>
        <taxon>Pseudomonadota</taxon>
        <taxon>Alphaproteobacteria</taxon>
        <taxon>Rhodobacterales</taxon>
        <taxon>Paracoccaceae</taxon>
        <taxon>Meridianimarinicoccus</taxon>
    </lineage>
</organism>
<evidence type="ECO:0000256" key="6">
    <source>
        <dbReference type="SAM" id="SignalP"/>
    </source>
</evidence>
<keyword evidence="9" id="KW-1185">Reference proteome</keyword>
<dbReference type="InterPro" id="IPR050330">
    <property type="entry name" value="Bact_OuterMem_StrucFunc"/>
</dbReference>
<evidence type="ECO:0000256" key="3">
    <source>
        <dbReference type="ARBA" id="ARBA00023237"/>
    </source>
</evidence>
<evidence type="ECO:0000256" key="1">
    <source>
        <dbReference type="ARBA" id="ARBA00004442"/>
    </source>
</evidence>
<dbReference type="AlphaFoldDB" id="A0A2V2LCA9"/>
<reference evidence="8 9" key="1">
    <citation type="submission" date="2018-05" db="EMBL/GenBank/DDBJ databases">
        <title>Rhodobacteraceae gen. nov., sp. nov. isolated from sea water.</title>
        <authorList>
            <person name="Ren Y."/>
        </authorList>
    </citation>
    <scope>NUCLEOTIDE SEQUENCE [LARGE SCALE GENOMIC DNA]</scope>
    <source>
        <strain evidence="8 9">TG-679</strain>
    </source>
</reference>
<dbReference type="PANTHER" id="PTHR30329">
    <property type="entry name" value="STATOR ELEMENT OF FLAGELLAR MOTOR COMPLEX"/>
    <property type="match status" value="1"/>
</dbReference>
<keyword evidence="3" id="KW-0998">Cell outer membrane</keyword>
<dbReference type="InterPro" id="IPR006664">
    <property type="entry name" value="OMP_bac"/>
</dbReference>
<keyword evidence="2 4" id="KW-0472">Membrane</keyword>
<dbReference type="SUPFAM" id="SSF103088">
    <property type="entry name" value="OmpA-like"/>
    <property type="match status" value="1"/>
</dbReference>
<dbReference type="InterPro" id="IPR036737">
    <property type="entry name" value="OmpA-like_sf"/>
</dbReference>
<keyword evidence="6" id="KW-0732">Signal</keyword>
<sequence>MIRAGAVCLLGALALPAAGFTPDPPGDARRTARAEDGPGRYGVAIAPAAPMAAPPLRSITGQRSRSAWHSDSVDAGALLDGLNAQLRDAGFAPVFECDTDGCGGFDFRIALPLLPMPDMFVDLGGFTYRAFARDDPEALASIMASQTAAGAFAQLTLILPIAAPPEAQAPDRAADTVGAAKPGSTVPLTDAAPETGADTPPGADTLAATLERDGRAVLEGLDFATGAAALSGPAPPALDALARWLGADPERRIALVGHSDWTGAPAANVALSRARARAVAEALIAAGAQALQITVDGVGPFAPRAPNTTPEGRAANRRVEAVALPPAR</sequence>
<dbReference type="InterPro" id="IPR006665">
    <property type="entry name" value="OmpA-like"/>
</dbReference>
<feature type="chain" id="PRO_5015993659" evidence="6">
    <location>
        <begin position="20"/>
        <end position="328"/>
    </location>
</feature>
<evidence type="ECO:0000259" key="7">
    <source>
        <dbReference type="PROSITE" id="PS51123"/>
    </source>
</evidence>
<proteinExistence type="predicted"/>
<accession>A0A2V2LCA9</accession>
<dbReference type="GO" id="GO:0009279">
    <property type="term" value="C:cell outer membrane"/>
    <property type="evidence" value="ECO:0007669"/>
    <property type="project" value="UniProtKB-SubCell"/>
</dbReference>
<evidence type="ECO:0000256" key="4">
    <source>
        <dbReference type="PROSITE-ProRule" id="PRU00473"/>
    </source>
</evidence>
<evidence type="ECO:0000256" key="5">
    <source>
        <dbReference type="SAM" id="MobiDB-lite"/>
    </source>
</evidence>
<evidence type="ECO:0000256" key="2">
    <source>
        <dbReference type="ARBA" id="ARBA00023136"/>
    </source>
</evidence>
<evidence type="ECO:0000313" key="9">
    <source>
        <dbReference type="Proteomes" id="UP000245680"/>
    </source>
</evidence>
<dbReference type="PANTHER" id="PTHR30329:SF21">
    <property type="entry name" value="LIPOPROTEIN YIAD-RELATED"/>
    <property type="match status" value="1"/>
</dbReference>
<dbReference type="EMBL" id="QGKU01000032">
    <property type="protein sequence ID" value="PWR02782.1"/>
    <property type="molecule type" value="Genomic_DNA"/>
</dbReference>
<dbReference type="Proteomes" id="UP000245680">
    <property type="component" value="Unassembled WGS sequence"/>
</dbReference>
<dbReference type="Gene3D" id="3.30.1330.60">
    <property type="entry name" value="OmpA-like domain"/>
    <property type="match status" value="1"/>
</dbReference>
<dbReference type="PROSITE" id="PS51123">
    <property type="entry name" value="OMPA_2"/>
    <property type="match status" value="1"/>
</dbReference>
<comment type="caution">
    <text evidence="8">The sequence shown here is derived from an EMBL/GenBank/DDBJ whole genome shotgun (WGS) entry which is preliminary data.</text>
</comment>
<feature type="region of interest" description="Disordered" evidence="5">
    <location>
        <begin position="169"/>
        <end position="204"/>
    </location>
</feature>
<feature type="signal peptide" evidence="6">
    <location>
        <begin position="1"/>
        <end position="19"/>
    </location>
</feature>
<dbReference type="PRINTS" id="PR01021">
    <property type="entry name" value="OMPADOMAIN"/>
</dbReference>
<feature type="domain" description="OmpA-like" evidence="7">
    <location>
        <begin position="210"/>
        <end position="327"/>
    </location>
</feature>
<dbReference type="RefSeq" id="WP_109811442.1">
    <property type="nucleotide sequence ID" value="NZ_QGKU01000032.1"/>
</dbReference>
<feature type="region of interest" description="Disordered" evidence="5">
    <location>
        <begin position="305"/>
        <end position="328"/>
    </location>
</feature>
<name>A0A2V2LCA9_9RHOB</name>
<comment type="subcellular location">
    <subcellularLocation>
        <location evidence="1">Cell outer membrane</location>
    </subcellularLocation>
</comment>
<dbReference type="Pfam" id="PF00691">
    <property type="entry name" value="OmpA"/>
    <property type="match status" value="1"/>
</dbReference>
<evidence type="ECO:0000313" key="8">
    <source>
        <dbReference type="EMBL" id="PWR02782.1"/>
    </source>
</evidence>
<dbReference type="CDD" id="cd07185">
    <property type="entry name" value="OmpA_C-like"/>
    <property type="match status" value="1"/>
</dbReference>
<gene>
    <name evidence="8" type="ORF">DKT77_09380</name>
</gene>
<protein>
    <submittedName>
        <fullName evidence="8">OmpA family protein</fullName>
    </submittedName>
</protein>
<dbReference type="OrthoDB" id="9792021at2"/>